<dbReference type="HAMAP" id="MF_00215">
    <property type="entry name" value="Pantothen_kinase_1"/>
    <property type="match status" value="1"/>
</dbReference>
<evidence type="ECO:0000256" key="9">
    <source>
        <dbReference type="ARBA" id="ARBA00022741"/>
    </source>
</evidence>
<evidence type="ECO:0000256" key="4">
    <source>
        <dbReference type="ARBA" id="ARBA00006087"/>
    </source>
</evidence>
<evidence type="ECO:0000256" key="11">
    <source>
        <dbReference type="ARBA" id="ARBA00022840"/>
    </source>
</evidence>
<keyword evidence="8 14" id="KW-0808">Transferase</keyword>
<keyword evidence="10 14" id="KW-0418">Kinase</keyword>
<keyword evidence="12 14" id="KW-0173">Coenzyme A biosynthesis</keyword>
<dbReference type="NCBIfam" id="TIGR00554">
    <property type="entry name" value="panK_bact"/>
    <property type="match status" value="1"/>
</dbReference>
<keyword evidence="7 14" id="KW-0963">Cytoplasm</keyword>
<dbReference type="CDD" id="cd02025">
    <property type="entry name" value="PanK"/>
    <property type="match status" value="1"/>
</dbReference>
<evidence type="ECO:0000256" key="12">
    <source>
        <dbReference type="ARBA" id="ARBA00022993"/>
    </source>
</evidence>
<evidence type="ECO:0000256" key="3">
    <source>
        <dbReference type="ARBA" id="ARBA00005225"/>
    </source>
</evidence>
<dbReference type="PIRSF" id="PIRSF000545">
    <property type="entry name" value="Pantothenate_kin"/>
    <property type="match status" value="1"/>
</dbReference>
<evidence type="ECO:0000256" key="7">
    <source>
        <dbReference type="ARBA" id="ARBA00022490"/>
    </source>
</evidence>
<dbReference type="InterPro" id="IPR006083">
    <property type="entry name" value="PRK/URK"/>
</dbReference>
<keyword evidence="11 14" id="KW-0067">ATP-binding</keyword>
<name>A0ABV6CAS8_9GAMM</name>
<sequence length="321" mass="36694">MQINTSRQFFNHSLSPYLNFTRKEWAELRANVPMTVDETDLHQLQGINDKLSLEEVAEVYLPLARLLNLYISSNIRRQTVINEFTGKKTAKIPYIIGIAGSVAVGKSTTARLLQTLLRAWPEHRQVELLTTDGFLHPNATLNSKNIMHKKGFPESYDMKSLVQFVSDIKSGKELVKAPLYSHLIYDIVPNQYKTIESPDILIIEGLNVLQSGMDYPHELHRVFVSDFVDFSIYVDAEASNLKNWYIDRFLKFRKGAFSDPNSYFHSYAKLPEDEAISIASAVWDSVNAINLNQNILPTRERASLILKKGANHLIEEIKLRK</sequence>
<feature type="binding site" evidence="14">
    <location>
        <begin position="100"/>
        <end position="107"/>
    </location>
    <ligand>
        <name>ATP</name>
        <dbReference type="ChEBI" id="CHEBI:30616"/>
    </ligand>
</feature>
<dbReference type="Pfam" id="PF00485">
    <property type="entry name" value="PRK"/>
    <property type="match status" value="1"/>
</dbReference>
<dbReference type="EMBL" id="JBHLXE010000046">
    <property type="protein sequence ID" value="MFC0179371.1"/>
    <property type="molecule type" value="Genomic_DNA"/>
</dbReference>
<keyword evidence="9 14" id="KW-0547">Nucleotide-binding</keyword>
<dbReference type="InterPro" id="IPR027417">
    <property type="entry name" value="P-loop_NTPase"/>
</dbReference>
<protein>
    <recommendedName>
        <fullName evidence="6 14">Pantothenate kinase</fullName>
        <ecNumber evidence="5 14">2.7.1.33</ecNumber>
    </recommendedName>
    <alternativeName>
        <fullName evidence="13 14">Pantothenic acid kinase</fullName>
    </alternativeName>
</protein>
<evidence type="ECO:0000256" key="8">
    <source>
        <dbReference type="ARBA" id="ARBA00022679"/>
    </source>
</evidence>
<accession>A0ABV6CAS8</accession>
<proteinExistence type="inferred from homology"/>
<evidence type="ECO:0000313" key="17">
    <source>
        <dbReference type="EMBL" id="MFC0179371.1"/>
    </source>
</evidence>
<dbReference type="Gene3D" id="3.40.50.300">
    <property type="entry name" value="P-loop containing nucleotide triphosphate hydrolases"/>
    <property type="match status" value="1"/>
</dbReference>
<dbReference type="InterPro" id="IPR004566">
    <property type="entry name" value="PanK"/>
</dbReference>
<comment type="pathway">
    <text evidence="3 14 15">Cofactor biosynthesis; coenzyme A biosynthesis; CoA from (R)-pantothenate: step 1/5.</text>
</comment>
<comment type="subcellular location">
    <subcellularLocation>
        <location evidence="2 14 15">Cytoplasm</location>
    </subcellularLocation>
</comment>
<evidence type="ECO:0000256" key="5">
    <source>
        <dbReference type="ARBA" id="ARBA00012102"/>
    </source>
</evidence>
<evidence type="ECO:0000256" key="15">
    <source>
        <dbReference type="RuleBase" id="RU003530"/>
    </source>
</evidence>
<evidence type="ECO:0000256" key="14">
    <source>
        <dbReference type="HAMAP-Rule" id="MF_00215"/>
    </source>
</evidence>
<evidence type="ECO:0000256" key="10">
    <source>
        <dbReference type="ARBA" id="ARBA00022777"/>
    </source>
</evidence>
<evidence type="ECO:0000256" key="13">
    <source>
        <dbReference type="ARBA" id="ARBA00032866"/>
    </source>
</evidence>
<feature type="domain" description="Phosphoribulokinase/uridine kinase" evidence="16">
    <location>
        <begin position="95"/>
        <end position="239"/>
    </location>
</feature>
<dbReference type="Proteomes" id="UP001589758">
    <property type="component" value="Unassembled WGS sequence"/>
</dbReference>
<dbReference type="PANTHER" id="PTHR10285">
    <property type="entry name" value="URIDINE KINASE"/>
    <property type="match status" value="1"/>
</dbReference>
<keyword evidence="18" id="KW-1185">Reference proteome</keyword>
<evidence type="ECO:0000259" key="16">
    <source>
        <dbReference type="Pfam" id="PF00485"/>
    </source>
</evidence>
<dbReference type="EC" id="2.7.1.33" evidence="5 14"/>
<comment type="catalytic activity">
    <reaction evidence="1 14 15">
        <text>(R)-pantothenate + ATP = (R)-4'-phosphopantothenate + ADP + H(+)</text>
        <dbReference type="Rhea" id="RHEA:16373"/>
        <dbReference type="ChEBI" id="CHEBI:10986"/>
        <dbReference type="ChEBI" id="CHEBI:15378"/>
        <dbReference type="ChEBI" id="CHEBI:29032"/>
        <dbReference type="ChEBI" id="CHEBI:30616"/>
        <dbReference type="ChEBI" id="CHEBI:456216"/>
        <dbReference type="EC" id="2.7.1.33"/>
    </reaction>
</comment>
<comment type="caution">
    <text evidence="17">The sequence shown here is derived from an EMBL/GenBank/DDBJ whole genome shotgun (WGS) entry which is preliminary data.</text>
</comment>
<organism evidence="17 18">
    <name type="scientific">Thorsellia kenyensis</name>
    <dbReference type="NCBI Taxonomy" id="1549888"/>
    <lineage>
        <taxon>Bacteria</taxon>
        <taxon>Pseudomonadati</taxon>
        <taxon>Pseudomonadota</taxon>
        <taxon>Gammaproteobacteria</taxon>
        <taxon>Enterobacterales</taxon>
        <taxon>Thorselliaceae</taxon>
        <taxon>Thorsellia</taxon>
    </lineage>
</organism>
<dbReference type="GO" id="GO:0004594">
    <property type="term" value="F:pantothenate kinase activity"/>
    <property type="evidence" value="ECO:0007669"/>
    <property type="project" value="UniProtKB-EC"/>
</dbReference>
<evidence type="ECO:0000256" key="2">
    <source>
        <dbReference type="ARBA" id="ARBA00004496"/>
    </source>
</evidence>
<comment type="similarity">
    <text evidence="4 14 15">Belongs to the prokaryotic pantothenate kinase family.</text>
</comment>
<evidence type="ECO:0000313" key="18">
    <source>
        <dbReference type="Proteomes" id="UP001589758"/>
    </source>
</evidence>
<reference evidence="17 18" key="1">
    <citation type="submission" date="2024-09" db="EMBL/GenBank/DDBJ databases">
        <authorList>
            <person name="Sun Q."/>
            <person name="Mori K."/>
        </authorList>
    </citation>
    <scope>NUCLEOTIDE SEQUENCE [LARGE SCALE GENOMIC DNA]</scope>
    <source>
        <strain evidence="17 18">CCM 8545</strain>
    </source>
</reference>
<dbReference type="RefSeq" id="WP_385876469.1">
    <property type="nucleotide sequence ID" value="NZ_JBHLXE010000046.1"/>
</dbReference>
<dbReference type="SUPFAM" id="SSF52540">
    <property type="entry name" value="P-loop containing nucleoside triphosphate hydrolases"/>
    <property type="match status" value="1"/>
</dbReference>
<evidence type="ECO:0000256" key="6">
    <source>
        <dbReference type="ARBA" id="ARBA00015080"/>
    </source>
</evidence>
<evidence type="ECO:0000256" key="1">
    <source>
        <dbReference type="ARBA" id="ARBA00001206"/>
    </source>
</evidence>
<gene>
    <name evidence="14 17" type="primary">coaA</name>
    <name evidence="17" type="ORF">ACFFIT_04570</name>
</gene>